<dbReference type="PROSITE" id="PS50110">
    <property type="entry name" value="RESPONSE_REGULATORY"/>
    <property type="match status" value="1"/>
</dbReference>
<evidence type="ECO:0000256" key="1">
    <source>
        <dbReference type="ARBA" id="ARBA00022553"/>
    </source>
</evidence>
<comment type="caution">
    <text evidence="4">The sequence shown here is derived from an EMBL/GenBank/DDBJ whole genome shotgun (WGS) entry which is preliminary data.</text>
</comment>
<proteinExistence type="predicted"/>
<keyword evidence="1 2" id="KW-0597">Phosphoprotein</keyword>
<protein>
    <submittedName>
        <fullName evidence="4">Two-component system OmpR family response regulator</fullName>
    </submittedName>
</protein>
<organism evidence="4 5">
    <name type="scientific">Mucilaginibacter terrae</name>
    <dbReference type="NCBI Taxonomy" id="1955052"/>
    <lineage>
        <taxon>Bacteria</taxon>
        <taxon>Pseudomonadati</taxon>
        <taxon>Bacteroidota</taxon>
        <taxon>Sphingobacteriia</taxon>
        <taxon>Sphingobacteriales</taxon>
        <taxon>Sphingobacteriaceae</taxon>
        <taxon>Mucilaginibacter</taxon>
    </lineage>
</organism>
<accession>A0ABU3H0C8</accession>
<dbReference type="RefSeq" id="WP_311953852.1">
    <property type="nucleotide sequence ID" value="NZ_JAVLVU010000001.1"/>
</dbReference>
<reference evidence="5" key="1">
    <citation type="submission" date="2023-07" db="EMBL/GenBank/DDBJ databases">
        <title>Functional and genomic diversity of the sorghum phyllosphere microbiome.</title>
        <authorList>
            <person name="Shade A."/>
        </authorList>
    </citation>
    <scope>NUCLEOTIDE SEQUENCE [LARGE SCALE GENOMIC DNA]</scope>
    <source>
        <strain evidence="5">SORGH_AS_0422</strain>
    </source>
</reference>
<gene>
    <name evidence="4" type="ORF">QE417_004442</name>
</gene>
<dbReference type="PANTHER" id="PTHR44591:SF3">
    <property type="entry name" value="RESPONSE REGULATORY DOMAIN-CONTAINING PROTEIN"/>
    <property type="match status" value="1"/>
</dbReference>
<dbReference type="Gene3D" id="3.40.50.2300">
    <property type="match status" value="1"/>
</dbReference>
<evidence type="ECO:0000259" key="3">
    <source>
        <dbReference type="PROSITE" id="PS50110"/>
    </source>
</evidence>
<evidence type="ECO:0000256" key="2">
    <source>
        <dbReference type="PROSITE-ProRule" id="PRU00169"/>
    </source>
</evidence>
<dbReference type="PANTHER" id="PTHR44591">
    <property type="entry name" value="STRESS RESPONSE REGULATOR PROTEIN 1"/>
    <property type="match status" value="1"/>
</dbReference>
<dbReference type="Pfam" id="PF00072">
    <property type="entry name" value="Response_reg"/>
    <property type="match status" value="1"/>
</dbReference>
<keyword evidence="5" id="KW-1185">Reference proteome</keyword>
<evidence type="ECO:0000313" key="4">
    <source>
        <dbReference type="EMBL" id="MDT3405370.1"/>
    </source>
</evidence>
<dbReference type="SMART" id="SM00448">
    <property type="entry name" value="REC"/>
    <property type="match status" value="1"/>
</dbReference>
<name>A0ABU3H0C8_9SPHI</name>
<sequence length="127" mass="14109">MKKNKVLLVEDNDEISSIVSWLLEEEGYAVNSTTHLPAKQLAAFEPDLIVLDEWLADIGGHMLCKEIKAMAELAHVPVIIFSTATDIEELMASCGADGFVRKPFDLQELTREVGRLLNPHKISASYN</sequence>
<dbReference type="InterPro" id="IPR001789">
    <property type="entry name" value="Sig_transdc_resp-reg_receiver"/>
</dbReference>
<dbReference type="SUPFAM" id="SSF52172">
    <property type="entry name" value="CheY-like"/>
    <property type="match status" value="1"/>
</dbReference>
<dbReference type="EMBL" id="JAVLVU010000001">
    <property type="protein sequence ID" value="MDT3405370.1"/>
    <property type="molecule type" value="Genomic_DNA"/>
</dbReference>
<dbReference type="InterPro" id="IPR050595">
    <property type="entry name" value="Bact_response_regulator"/>
</dbReference>
<feature type="modified residue" description="4-aspartylphosphate" evidence="2">
    <location>
        <position position="52"/>
    </location>
</feature>
<dbReference type="InterPro" id="IPR011006">
    <property type="entry name" value="CheY-like_superfamily"/>
</dbReference>
<dbReference type="Proteomes" id="UP001258315">
    <property type="component" value="Unassembled WGS sequence"/>
</dbReference>
<evidence type="ECO:0000313" key="5">
    <source>
        <dbReference type="Proteomes" id="UP001258315"/>
    </source>
</evidence>
<feature type="domain" description="Response regulatory" evidence="3">
    <location>
        <begin position="5"/>
        <end position="117"/>
    </location>
</feature>